<dbReference type="GO" id="GO:0043531">
    <property type="term" value="F:ADP binding"/>
    <property type="evidence" value="ECO:0007669"/>
    <property type="project" value="InterPro"/>
</dbReference>
<dbReference type="Gene3D" id="3.80.10.10">
    <property type="entry name" value="Ribonuclease Inhibitor"/>
    <property type="match status" value="1"/>
</dbReference>
<dbReference type="PANTHER" id="PTHR23155">
    <property type="entry name" value="DISEASE RESISTANCE PROTEIN RP"/>
    <property type="match status" value="1"/>
</dbReference>
<evidence type="ECO:0008006" key="10">
    <source>
        <dbReference type="Google" id="ProtNLM"/>
    </source>
</evidence>
<proteinExistence type="predicted"/>
<reference evidence="8 9" key="1">
    <citation type="journal article" date="2020" name="Mol. Plant">
        <title>The Chromosome-Based Rubber Tree Genome Provides New Insights into Spurge Genome Evolution and Rubber Biosynthesis.</title>
        <authorList>
            <person name="Liu J."/>
            <person name="Shi C."/>
            <person name="Shi C.C."/>
            <person name="Li W."/>
            <person name="Zhang Q.J."/>
            <person name="Zhang Y."/>
            <person name="Li K."/>
            <person name="Lu H.F."/>
            <person name="Shi C."/>
            <person name="Zhu S.T."/>
            <person name="Xiao Z.Y."/>
            <person name="Nan H."/>
            <person name="Yue Y."/>
            <person name="Zhu X.G."/>
            <person name="Wu Y."/>
            <person name="Hong X.N."/>
            <person name="Fan G.Y."/>
            <person name="Tong Y."/>
            <person name="Zhang D."/>
            <person name="Mao C.L."/>
            <person name="Liu Y.L."/>
            <person name="Hao S.J."/>
            <person name="Liu W.Q."/>
            <person name="Lv M.Q."/>
            <person name="Zhang H.B."/>
            <person name="Liu Y."/>
            <person name="Hu-Tang G.R."/>
            <person name="Wang J.P."/>
            <person name="Wang J.H."/>
            <person name="Sun Y.H."/>
            <person name="Ni S.B."/>
            <person name="Chen W.B."/>
            <person name="Zhang X.C."/>
            <person name="Jiao Y.N."/>
            <person name="Eichler E.E."/>
            <person name="Li G.H."/>
            <person name="Liu X."/>
            <person name="Gao L.Z."/>
        </authorList>
    </citation>
    <scope>NUCLEOTIDE SEQUENCE [LARGE SCALE GENOMIC DNA]</scope>
    <source>
        <strain evidence="9">cv. GT1</strain>
        <tissue evidence="8">Leaf</tissue>
    </source>
</reference>
<dbReference type="EMBL" id="JAAGAX010000017">
    <property type="protein sequence ID" value="KAF2286230.1"/>
    <property type="molecule type" value="Genomic_DNA"/>
</dbReference>
<dbReference type="InterPro" id="IPR002182">
    <property type="entry name" value="NB-ARC"/>
</dbReference>
<dbReference type="FunFam" id="1.10.10.10:FF:000322">
    <property type="entry name" value="Probable disease resistance protein At1g63360"/>
    <property type="match status" value="1"/>
</dbReference>
<dbReference type="Pfam" id="PF00931">
    <property type="entry name" value="NB-ARC"/>
    <property type="match status" value="1"/>
</dbReference>
<protein>
    <recommendedName>
        <fullName evidence="10">NB-ARC domain-containing protein</fullName>
    </recommendedName>
</protein>
<evidence type="ECO:0000256" key="1">
    <source>
        <dbReference type="ARBA" id="ARBA00022737"/>
    </source>
</evidence>
<feature type="domain" description="NB-ARC" evidence="4">
    <location>
        <begin position="209"/>
        <end position="252"/>
    </location>
</feature>
<dbReference type="Gene3D" id="1.10.8.430">
    <property type="entry name" value="Helical domain of apoptotic protease-activating factors"/>
    <property type="match status" value="1"/>
</dbReference>
<keyword evidence="1" id="KW-0677">Repeat</keyword>
<evidence type="ECO:0000259" key="4">
    <source>
        <dbReference type="Pfam" id="PF00931"/>
    </source>
</evidence>
<dbReference type="SUPFAM" id="SSF52047">
    <property type="entry name" value="RNI-like"/>
    <property type="match status" value="1"/>
</dbReference>
<dbReference type="SUPFAM" id="SSF52540">
    <property type="entry name" value="P-loop containing nucleoside triphosphate hydrolases"/>
    <property type="match status" value="1"/>
</dbReference>
<dbReference type="Pfam" id="PF23559">
    <property type="entry name" value="WHD_DRP"/>
    <property type="match status" value="1"/>
</dbReference>
<dbReference type="InterPro" id="IPR032675">
    <property type="entry name" value="LRR_dom_sf"/>
</dbReference>
<dbReference type="InterPro" id="IPR058922">
    <property type="entry name" value="WHD_DRP"/>
</dbReference>
<dbReference type="AlphaFoldDB" id="A0A6A6KBE7"/>
<dbReference type="InterPro" id="IPR027417">
    <property type="entry name" value="P-loop_NTPase"/>
</dbReference>
<keyword evidence="9" id="KW-1185">Reference proteome</keyword>
<evidence type="ECO:0000259" key="6">
    <source>
        <dbReference type="Pfam" id="PF23559"/>
    </source>
</evidence>
<dbReference type="GO" id="GO:0098542">
    <property type="term" value="P:defense response to other organism"/>
    <property type="evidence" value="ECO:0007669"/>
    <property type="project" value="TreeGrafter"/>
</dbReference>
<evidence type="ECO:0000256" key="2">
    <source>
        <dbReference type="ARBA" id="ARBA00022741"/>
    </source>
</evidence>
<gene>
    <name evidence="8" type="ORF">GH714_012066</name>
</gene>
<evidence type="ECO:0000259" key="5">
    <source>
        <dbReference type="Pfam" id="PF18052"/>
    </source>
</evidence>
<evidence type="ECO:0000313" key="8">
    <source>
        <dbReference type="EMBL" id="KAF2286230.1"/>
    </source>
</evidence>
<dbReference type="Gene3D" id="1.10.10.10">
    <property type="entry name" value="Winged helix-like DNA-binding domain superfamily/Winged helix DNA-binding domain"/>
    <property type="match status" value="1"/>
</dbReference>
<name>A0A6A6KBE7_HEVBR</name>
<dbReference type="PANTHER" id="PTHR23155:SF759">
    <property type="entry name" value="AAA+ ATPASE DOMAIN-CONTAINING PROTEIN"/>
    <property type="match status" value="1"/>
</dbReference>
<feature type="domain" description="Disease resistance R13L4/SHOC-2-like LRR" evidence="7">
    <location>
        <begin position="455"/>
        <end position="691"/>
    </location>
</feature>
<feature type="domain" description="Disease resistance protein winged helix" evidence="6">
    <location>
        <begin position="339"/>
        <end position="410"/>
    </location>
</feature>
<dbReference type="Pfam" id="PF18052">
    <property type="entry name" value="Rx_N"/>
    <property type="match status" value="1"/>
</dbReference>
<organism evidence="8 9">
    <name type="scientific">Hevea brasiliensis</name>
    <name type="common">Para rubber tree</name>
    <name type="synonym">Siphonia brasiliensis</name>
    <dbReference type="NCBI Taxonomy" id="3981"/>
    <lineage>
        <taxon>Eukaryota</taxon>
        <taxon>Viridiplantae</taxon>
        <taxon>Streptophyta</taxon>
        <taxon>Embryophyta</taxon>
        <taxon>Tracheophyta</taxon>
        <taxon>Spermatophyta</taxon>
        <taxon>Magnoliopsida</taxon>
        <taxon>eudicotyledons</taxon>
        <taxon>Gunneridae</taxon>
        <taxon>Pentapetalae</taxon>
        <taxon>rosids</taxon>
        <taxon>fabids</taxon>
        <taxon>Malpighiales</taxon>
        <taxon>Euphorbiaceae</taxon>
        <taxon>Crotonoideae</taxon>
        <taxon>Micrandreae</taxon>
        <taxon>Hevea</taxon>
    </lineage>
</organism>
<feature type="domain" description="Disease resistance N-terminal" evidence="5">
    <location>
        <begin position="8"/>
        <end position="86"/>
    </location>
</feature>
<evidence type="ECO:0000313" key="9">
    <source>
        <dbReference type="Proteomes" id="UP000467840"/>
    </source>
</evidence>
<dbReference type="PROSITE" id="PS51450">
    <property type="entry name" value="LRR"/>
    <property type="match status" value="1"/>
</dbReference>
<dbReference type="Pfam" id="PF23598">
    <property type="entry name" value="LRR_14"/>
    <property type="match status" value="1"/>
</dbReference>
<evidence type="ECO:0000259" key="7">
    <source>
        <dbReference type="Pfam" id="PF23598"/>
    </source>
</evidence>
<dbReference type="Proteomes" id="UP000467840">
    <property type="component" value="Chromosome 3"/>
</dbReference>
<comment type="caution">
    <text evidence="8">The sequence shown here is derived from an EMBL/GenBank/DDBJ whole genome shotgun (WGS) entry which is preliminary data.</text>
</comment>
<keyword evidence="2" id="KW-0547">Nucleotide-binding</keyword>
<dbReference type="Gene3D" id="1.20.5.4130">
    <property type="match status" value="1"/>
</dbReference>
<sequence>MASVDALISPLVDRVLTILTSQAQYVLGFSYQFEAMQAMVRRIRALLGDSDNSNEEIVETTAKFRDLMYEADDILTDCLIREEYHDNNIVFRYKTGRKMNSIYKRMKEMDDILGGHLKEPSGGSSSHGDDTEQFTRTTTKDCHEADIVGLENDVKKIKGWILRTDNKLLKMALWGWGGWEKPPSPRKFLMILMYAIILIRRYGWSACSGSCFIITTRNKEVADAIKANETHHPKVLDDKKSWLLFSKHAFPEVKEESLEKFKEVGKKIVSECGGLPLAIKTIGGLLGSKPHSLQEWKKICDNFSVLDITEENSVVMKSLQLSYDALPPHLKQCLLCFSIYPEDFDIQAEKLIHWWIGEGLIHGKDSETTFEMGFKHLSMLVSRCLVEVVDTRGYDGRVYSCKMHDLVRDLTLAMAGKEKVCSFDEEGQKLTSDSRWLGFTSEMDAQSLNKTPKLRALLQTTNNQAQLHSNLGSLCSLRALDLSSNKLDNVALKKLLRWISSLERLAYLNLSGSKGLEEVPDSISKLRNLQILVLSGCRKLSKLSPSITYLKRLIILDLSSCDKLPYLPHGLGSLSQLQQLSGLRLASQSNRKSCQLLELGKLGELRILRMHLSKDSDITSSDVLSKLKKLKVLAIDFDTEKLDGKYMQEMLEQLPPPQGLEELYLRRYHHDTLPKWVIPDSLPHLAYLCIEDGGLFDIRAGEITWNLEVCV</sequence>
<keyword evidence="3" id="KW-0611">Plant defense</keyword>
<dbReference type="InterPro" id="IPR042197">
    <property type="entry name" value="Apaf_helical"/>
</dbReference>
<evidence type="ECO:0000256" key="3">
    <source>
        <dbReference type="ARBA" id="ARBA00022821"/>
    </source>
</evidence>
<dbReference type="PRINTS" id="PR00364">
    <property type="entry name" value="DISEASERSIST"/>
</dbReference>
<dbReference type="InterPro" id="IPR001611">
    <property type="entry name" value="Leu-rich_rpt"/>
</dbReference>
<dbReference type="InterPro" id="IPR036388">
    <property type="entry name" value="WH-like_DNA-bd_sf"/>
</dbReference>
<dbReference type="InterPro" id="IPR041118">
    <property type="entry name" value="Rx_N"/>
</dbReference>
<dbReference type="InterPro" id="IPR055414">
    <property type="entry name" value="LRR_R13L4/SHOC2-like"/>
</dbReference>
<dbReference type="InterPro" id="IPR044974">
    <property type="entry name" value="Disease_R_plants"/>
</dbReference>
<accession>A0A6A6KBE7</accession>